<dbReference type="GO" id="GO:0003700">
    <property type="term" value="F:DNA-binding transcription factor activity"/>
    <property type="evidence" value="ECO:0007669"/>
    <property type="project" value="TreeGrafter"/>
</dbReference>
<evidence type="ECO:0000313" key="6">
    <source>
        <dbReference type="EMBL" id="CAB4794676.1"/>
    </source>
</evidence>
<proteinExistence type="predicted"/>
<dbReference type="GO" id="GO:0000976">
    <property type="term" value="F:transcription cis-regulatory region binding"/>
    <property type="evidence" value="ECO:0007669"/>
    <property type="project" value="TreeGrafter"/>
</dbReference>
<keyword evidence="3" id="KW-0804">Transcription</keyword>
<evidence type="ECO:0000256" key="3">
    <source>
        <dbReference type="ARBA" id="ARBA00023163"/>
    </source>
</evidence>
<dbReference type="EMBL" id="CAFAAS010000001">
    <property type="protein sequence ID" value="CAB4794676.1"/>
    <property type="molecule type" value="Genomic_DNA"/>
</dbReference>
<dbReference type="PANTHER" id="PTHR30055">
    <property type="entry name" value="HTH-TYPE TRANSCRIPTIONAL REGULATOR RUTR"/>
    <property type="match status" value="1"/>
</dbReference>
<sequence length="203" mass="22090">MSTRASATAPRGTYHHGDLKAALVAEAIKLVRIEGPNHLSLREVAANCKVSPSAAYHYFPDKDSLVSAIGDYCFQELARIQEEAISKVVGNSAKAAKARLRESGRSYFQWAKKDPNLFRLMFGGFCSINKTDEADQDPAYLVLVRVLDDLLTHGVITKAARQNAELAAWPAVHGATTLIIEGHIPEEAYEAVLDTIEAALGIK</sequence>
<dbReference type="EMBL" id="CAFBRZ010000030">
    <property type="protein sequence ID" value="CAB5151035.1"/>
    <property type="molecule type" value="Genomic_DNA"/>
</dbReference>
<accession>A0A6J7WC10</accession>
<evidence type="ECO:0000313" key="7">
    <source>
        <dbReference type="EMBL" id="CAB4912108.1"/>
    </source>
</evidence>
<dbReference type="InterPro" id="IPR050109">
    <property type="entry name" value="HTH-type_TetR-like_transc_reg"/>
</dbReference>
<evidence type="ECO:0000256" key="2">
    <source>
        <dbReference type="ARBA" id="ARBA00023125"/>
    </source>
</evidence>
<dbReference type="SUPFAM" id="SSF48498">
    <property type="entry name" value="Tetracyclin repressor-like, C-terminal domain"/>
    <property type="match status" value="1"/>
</dbReference>
<dbReference type="InterPro" id="IPR036271">
    <property type="entry name" value="Tet_transcr_reg_TetR-rel_C_sf"/>
</dbReference>
<evidence type="ECO:0000259" key="4">
    <source>
        <dbReference type="PROSITE" id="PS50977"/>
    </source>
</evidence>
<dbReference type="EMBL" id="CAFBOD010000003">
    <property type="protein sequence ID" value="CAB4971280.1"/>
    <property type="molecule type" value="Genomic_DNA"/>
</dbReference>
<protein>
    <submittedName>
        <fullName evidence="9">Unannotated protein</fullName>
    </submittedName>
</protein>
<evidence type="ECO:0000256" key="1">
    <source>
        <dbReference type="ARBA" id="ARBA00023015"/>
    </source>
</evidence>
<dbReference type="SUPFAM" id="SSF46689">
    <property type="entry name" value="Homeodomain-like"/>
    <property type="match status" value="1"/>
</dbReference>
<evidence type="ECO:0000313" key="5">
    <source>
        <dbReference type="EMBL" id="CAB4715754.1"/>
    </source>
</evidence>
<evidence type="ECO:0000313" key="9">
    <source>
        <dbReference type="EMBL" id="CAB5151035.1"/>
    </source>
</evidence>
<dbReference type="Gene3D" id="1.10.357.10">
    <property type="entry name" value="Tetracycline Repressor, domain 2"/>
    <property type="match status" value="1"/>
</dbReference>
<evidence type="ECO:0000313" key="8">
    <source>
        <dbReference type="EMBL" id="CAB4971280.1"/>
    </source>
</evidence>
<organism evidence="9">
    <name type="scientific">freshwater metagenome</name>
    <dbReference type="NCBI Taxonomy" id="449393"/>
    <lineage>
        <taxon>unclassified sequences</taxon>
        <taxon>metagenomes</taxon>
        <taxon>ecological metagenomes</taxon>
    </lineage>
</organism>
<dbReference type="EMBL" id="CAEZYE010000056">
    <property type="protein sequence ID" value="CAB4715754.1"/>
    <property type="molecule type" value="Genomic_DNA"/>
</dbReference>
<dbReference type="EMBL" id="CAFBMU010000001">
    <property type="protein sequence ID" value="CAB4912108.1"/>
    <property type="molecule type" value="Genomic_DNA"/>
</dbReference>
<reference evidence="9" key="1">
    <citation type="submission" date="2020-05" db="EMBL/GenBank/DDBJ databases">
        <authorList>
            <person name="Chiriac C."/>
            <person name="Salcher M."/>
            <person name="Ghai R."/>
            <person name="Kavagutti S V."/>
        </authorList>
    </citation>
    <scope>NUCLEOTIDE SEQUENCE</scope>
</reference>
<dbReference type="InterPro" id="IPR025996">
    <property type="entry name" value="MT1864/Rv1816-like_C"/>
</dbReference>
<feature type="domain" description="HTH tetR-type" evidence="4">
    <location>
        <begin position="17"/>
        <end position="77"/>
    </location>
</feature>
<gene>
    <name evidence="5" type="ORF">UFOPK2655_01006</name>
    <name evidence="6" type="ORF">UFOPK3077_00097</name>
    <name evidence="7" type="ORF">UFOPK3667_00097</name>
    <name evidence="8" type="ORF">UFOPK3903_00457</name>
    <name evidence="9" type="ORF">UFOPK4444_00660</name>
</gene>
<name>A0A6J7WC10_9ZZZZ</name>
<dbReference type="PROSITE" id="PS50977">
    <property type="entry name" value="HTH_TETR_2"/>
    <property type="match status" value="1"/>
</dbReference>
<dbReference type="InterPro" id="IPR001647">
    <property type="entry name" value="HTH_TetR"/>
</dbReference>
<dbReference type="Pfam" id="PF00440">
    <property type="entry name" value="TetR_N"/>
    <property type="match status" value="1"/>
</dbReference>
<dbReference type="Pfam" id="PF13305">
    <property type="entry name" value="TetR_C_33"/>
    <property type="match status" value="1"/>
</dbReference>
<keyword evidence="1" id="KW-0805">Transcription regulation</keyword>
<dbReference type="InterPro" id="IPR009057">
    <property type="entry name" value="Homeodomain-like_sf"/>
</dbReference>
<dbReference type="AlphaFoldDB" id="A0A6J7WC10"/>
<dbReference type="PANTHER" id="PTHR30055:SF220">
    <property type="entry name" value="TETR-FAMILY REGULATORY PROTEIN"/>
    <property type="match status" value="1"/>
</dbReference>
<keyword evidence="2" id="KW-0238">DNA-binding</keyword>